<dbReference type="Proteomes" id="UP000596660">
    <property type="component" value="Unplaced"/>
</dbReference>
<dbReference type="PANTHER" id="PTHR12161">
    <property type="entry name" value="IST1 FAMILY MEMBER"/>
    <property type="match status" value="1"/>
</dbReference>
<name>A0A803KV01_CHEQI</name>
<dbReference type="GO" id="GO:0015031">
    <property type="term" value="P:protein transport"/>
    <property type="evidence" value="ECO:0007669"/>
    <property type="project" value="InterPro"/>
</dbReference>
<dbReference type="InterPro" id="IPR005061">
    <property type="entry name" value="Ist1"/>
</dbReference>
<dbReference type="Gene3D" id="1.20.1260.60">
    <property type="entry name" value="Vacuolar protein sorting-associated protein Ist1"/>
    <property type="match status" value="1"/>
</dbReference>
<protein>
    <recommendedName>
        <fullName evidence="4">IST1 homolog</fullName>
    </recommendedName>
</protein>
<organism evidence="2 3">
    <name type="scientific">Chenopodium quinoa</name>
    <name type="common">Quinoa</name>
    <dbReference type="NCBI Taxonomy" id="63459"/>
    <lineage>
        <taxon>Eukaryota</taxon>
        <taxon>Viridiplantae</taxon>
        <taxon>Streptophyta</taxon>
        <taxon>Embryophyta</taxon>
        <taxon>Tracheophyta</taxon>
        <taxon>Spermatophyta</taxon>
        <taxon>Magnoliopsida</taxon>
        <taxon>eudicotyledons</taxon>
        <taxon>Gunneridae</taxon>
        <taxon>Pentapetalae</taxon>
        <taxon>Caryophyllales</taxon>
        <taxon>Chenopodiaceae</taxon>
        <taxon>Chenopodioideae</taxon>
        <taxon>Atripliceae</taxon>
        <taxon>Chenopodium</taxon>
    </lineage>
</organism>
<dbReference type="EnsemblPlants" id="AUR62002859-RA">
    <property type="protein sequence ID" value="AUR62002859-RA:cds"/>
    <property type="gene ID" value="AUR62002859"/>
</dbReference>
<keyword evidence="3" id="KW-1185">Reference proteome</keyword>
<dbReference type="OMA" id="GSKHICA"/>
<evidence type="ECO:0000313" key="2">
    <source>
        <dbReference type="EnsemblPlants" id="AUR62002859-RA:cds"/>
    </source>
</evidence>
<dbReference type="Gramene" id="AUR62002859-RA">
    <property type="protein sequence ID" value="AUR62002859-RA:cds"/>
    <property type="gene ID" value="AUR62002859"/>
</dbReference>
<reference evidence="2" key="2">
    <citation type="submission" date="2021-03" db="UniProtKB">
        <authorList>
            <consortium name="EnsemblPlants"/>
        </authorList>
    </citation>
    <scope>IDENTIFICATION</scope>
</reference>
<evidence type="ECO:0000313" key="3">
    <source>
        <dbReference type="Proteomes" id="UP000596660"/>
    </source>
</evidence>
<evidence type="ECO:0008006" key="4">
    <source>
        <dbReference type="Google" id="ProtNLM"/>
    </source>
</evidence>
<accession>A0A803KV01</accession>
<dbReference type="Pfam" id="PF03398">
    <property type="entry name" value="Ist1"/>
    <property type="match status" value="1"/>
</dbReference>
<proteinExistence type="inferred from homology"/>
<comment type="similarity">
    <text evidence="1">Belongs to the IST1 family.</text>
</comment>
<dbReference type="PANTHER" id="PTHR12161:SF81">
    <property type="entry name" value="OS01G0687700 PROTEIN"/>
    <property type="match status" value="1"/>
</dbReference>
<sequence>MSVLNQLFNRGVLGTRCKTCLNLAISRIKLLQNRRDAQLKQMRKEIAQFLLTGQEAIARIRVEHVIREQNIWEAYEILEMLCEFILARVPVLESQRQCPSELQEAIASVIFAAPRCSDLPDLLQVKNLFTSKYGKEFISAVSELRPDTSVNRTIIENLSVNAPSAQLKLKLLKEIAKEFNVNWDSSETEAEFQKKHDDLLVCFLSFLVVSSAL</sequence>
<dbReference type="FunFam" id="1.20.1260.60:FF:000003">
    <property type="entry name" value="IST1-like protein isoform A"/>
    <property type="match status" value="1"/>
</dbReference>
<reference evidence="2" key="1">
    <citation type="journal article" date="2017" name="Nature">
        <title>The genome of Chenopodium quinoa.</title>
        <authorList>
            <person name="Jarvis D.E."/>
            <person name="Ho Y.S."/>
            <person name="Lightfoot D.J."/>
            <person name="Schmoeckel S.M."/>
            <person name="Li B."/>
            <person name="Borm T.J.A."/>
            <person name="Ohyanagi H."/>
            <person name="Mineta K."/>
            <person name="Michell C.T."/>
            <person name="Saber N."/>
            <person name="Kharbatia N.M."/>
            <person name="Rupper R.R."/>
            <person name="Sharp A.R."/>
            <person name="Dally N."/>
            <person name="Boughton B.A."/>
            <person name="Woo Y.H."/>
            <person name="Gao G."/>
            <person name="Schijlen E.G.W.M."/>
            <person name="Guo X."/>
            <person name="Momin A.A."/>
            <person name="Negrao S."/>
            <person name="Al-Babili S."/>
            <person name="Gehring C."/>
            <person name="Roessner U."/>
            <person name="Jung C."/>
            <person name="Murphy K."/>
            <person name="Arold S.T."/>
            <person name="Gojobori T."/>
            <person name="van der Linden C.G."/>
            <person name="van Loo E.N."/>
            <person name="Jellen E.N."/>
            <person name="Maughan P.J."/>
            <person name="Tester M."/>
        </authorList>
    </citation>
    <scope>NUCLEOTIDE SEQUENCE [LARGE SCALE GENOMIC DNA]</scope>
    <source>
        <strain evidence="2">cv. PI 614886</strain>
    </source>
</reference>
<evidence type="ECO:0000256" key="1">
    <source>
        <dbReference type="ARBA" id="ARBA00005536"/>
    </source>
</evidence>
<dbReference type="AlphaFoldDB" id="A0A803KV01"/>
<dbReference type="InterPro" id="IPR042277">
    <property type="entry name" value="IST1-like"/>
</dbReference>